<dbReference type="PANTHER" id="PTHR32114">
    <property type="entry name" value="ABC TRANSPORTER ABCH.3"/>
    <property type="match status" value="1"/>
</dbReference>
<feature type="region of interest" description="Disordered" evidence="5">
    <location>
        <begin position="842"/>
        <end position="865"/>
    </location>
</feature>
<reference evidence="8" key="1">
    <citation type="submission" date="2016-10" db="EMBL/GenBank/DDBJ databases">
        <authorList>
            <person name="Varghese N."/>
            <person name="Submissions S."/>
        </authorList>
    </citation>
    <scope>NUCLEOTIDE SEQUENCE [LARGE SCALE GENOMIC DNA]</scope>
    <source>
        <strain evidence="8">S7</strain>
    </source>
</reference>
<accession>A0A1I5QEI7</accession>
<dbReference type="InterPro" id="IPR038729">
    <property type="entry name" value="Rad50/SbcC_AAA"/>
</dbReference>
<keyword evidence="7" id="KW-0378">Hydrolase</keyword>
<keyword evidence="4" id="KW-0175">Coiled coil</keyword>
<evidence type="ECO:0000256" key="5">
    <source>
        <dbReference type="SAM" id="MobiDB-lite"/>
    </source>
</evidence>
<evidence type="ECO:0000256" key="2">
    <source>
        <dbReference type="ARBA" id="ARBA00011322"/>
    </source>
</evidence>
<evidence type="ECO:0000259" key="6">
    <source>
        <dbReference type="Pfam" id="PF13476"/>
    </source>
</evidence>
<comment type="similarity">
    <text evidence="1">Belongs to the SMC family. SbcC subfamily.</text>
</comment>
<evidence type="ECO:0000256" key="4">
    <source>
        <dbReference type="SAM" id="Coils"/>
    </source>
</evidence>
<sequence length="1136" mass="132712">MRPLELSLKGLHSFREKQTVDFTDLTEEGIFGIFGPTGSGKSSILDAMTLALYGNVERAPNNTNGIINQAEDELYVSFTFQLGNGADHSVLKVERTYKRSGGHHVKTASARLHDLTGDPSVLADKASDVNKEVEKRLGLSIDDFTRAVVLPQGKFSDFLTLRGNDRRVMLQRIFQLEKYGDQLIKKVKAGLQDAEHGREKIESEQQGLGVDAAALKRAEQETAYWDEQLQSVLTTREVLEEQWNYGRQLREWEQEWKKSTQNIEELLVKKPSIDQQRRQLALSEKAEMLVPYADSVMDAAAEKQTWTAEEEKTRIRRDQARAQYENASGEMETFKEEKKQADERLRRRENEVDKAEELKQQMTEAEKEQESLLKQKTDIDKRLDTHQAEQEQIEKDLKRYEEAVCRFQSELDELDKTMEDAYLLMEAKDRKQHIMQLEHQYETARLEKEEENKRELSLSGTLKEKNNQAVHAGNQLQERTRQLLYWYNKCSDERQWLERTIHRLGKWSESCRIEADHIQKQAAAAGLASQLTAGEACPVCGSVHHPDPEQEGNPDKDLQPLLEQKNNFDDWIQCLKTMEMECRNRQRVLEQLSEQTTGMVLTPVHHRDTVQRPDADWFLPDIEHNEDWEQHLQKKITEWEREEDTIDYIQRDMDNKKKQIQQLAVEQRELYHQWNSSRSSLKKKLEQAHALKKQIEEKKKEWQKTYPRFDFETVEEKQRRRMQQDEQKQMLQKRVEDGTSHVQSQQQKLTEKRNDIHAVTVEQKETDTKLEQVSSTIRQHKQQLFEWLQDETVQNARDELEREKKAWLDQEEQLSGRLEEAGTEKEKAENAHSIALHALQEAQKREKSSTEKWNEQSTRYEELPDEPSRVKEYVLSGDQKRDMEISIKNHDQSLDYWRKAKEELEPKIAGQTISDEAWQRLDHARTSAMELVDDTRERRAAAHETRKTMEQKKERYEALEKERRDWEQQAEKYRRLDQVFRGKGFIDFLAEEQLEQVTRTASEWLRQLTRGRYTVELDDQGGFIIRDETNAGLTRPVSSLSGGETFLTSLALALALSSSIQLKGRYPLEFFFLDEGFGTLDQELLDTVMTALEKLQMNNLAVGIISHVPDIQERLLHKLIVKEAEPGGKGSSIEKI</sequence>
<proteinExistence type="inferred from homology"/>
<feature type="coiled-coil region" evidence="4">
    <location>
        <begin position="932"/>
        <end position="976"/>
    </location>
</feature>
<gene>
    <name evidence="7" type="ORF">SAMN05518683_105128</name>
</gene>
<dbReference type="GO" id="GO:0016887">
    <property type="term" value="F:ATP hydrolysis activity"/>
    <property type="evidence" value="ECO:0007669"/>
    <property type="project" value="InterPro"/>
</dbReference>
<evidence type="ECO:0000313" key="8">
    <source>
        <dbReference type="Proteomes" id="UP000198892"/>
    </source>
</evidence>
<dbReference type="RefSeq" id="WP_093336083.1">
    <property type="nucleotide sequence ID" value="NZ_FOXD01000005.1"/>
</dbReference>
<dbReference type="OrthoDB" id="9795626at2"/>
<dbReference type="GO" id="GO:0004527">
    <property type="term" value="F:exonuclease activity"/>
    <property type="evidence" value="ECO:0007669"/>
    <property type="project" value="UniProtKB-KW"/>
</dbReference>
<feature type="compositionally biased region" description="Basic and acidic residues" evidence="5">
    <location>
        <begin position="332"/>
        <end position="359"/>
    </location>
</feature>
<dbReference type="EMBL" id="FOXD01000005">
    <property type="protein sequence ID" value="SFP44675.1"/>
    <property type="molecule type" value="Genomic_DNA"/>
</dbReference>
<keyword evidence="7" id="KW-0540">Nuclease</keyword>
<keyword evidence="8" id="KW-1185">Reference proteome</keyword>
<organism evidence="7 8">
    <name type="scientific">Salibacterium halotolerans</name>
    <dbReference type="NCBI Taxonomy" id="1884432"/>
    <lineage>
        <taxon>Bacteria</taxon>
        <taxon>Bacillati</taxon>
        <taxon>Bacillota</taxon>
        <taxon>Bacilli</taxon>
        <taxon>Bacillales</taxon>
        <taxon>Bacillaceae</taxon>
    </lineage>
</organism>
<dbReference type="PANTHER" id="PTHR32114:SF2">
    <property type="entry name" value="ABC TRANSPORTER ABCH.3"/>
    <property type="match status" value="1"/>
</dbReference>
<feature type="compositionally biased region" description="Basic and acidic residues" evidence="5">
    <location>
        <begin position="719"/>
        <end position="739"/>
    </location>
</feature>
<keyword evidence="7" id="KW-0269">Exonuclease</keyword>
<protein>
    <recommendedName>
        <fullName evidence="3">Nuclease SbcCD subunit C</fullName>
    </recommendedName>
</protein>
<dbReference type="Gene3D" id="3.40.50.300">
    <property type="entry name" value="P-loop containing nucleotide triphosphate hydrolases"/>
    <property type="match status" value="2"/>
</dbReference>
<feature type="region of interest" description="Disordered" evidence="5">
    <location>
        <begin position="719"/>
        <end position="756"/>
    </location>
</feature>
<dbReference type="Pfam" id="PF13476">
    <property type="entry name" value="AAA_23"/>
    <property type="match status" value="1"/>
</dbReference>
<dbReference type="Pfam" id="PF13558">
    <property type="entry name" value="SbcC_Walker_B"/>
    <property type="match status" value="1"/>
</dbReference>
<name>A0A1I5QEI7_9BACI</name>
<feature type="domain" description="Rad50/SbcC-type AAA" evidence="6">
    <location>
        <begin position="5"/>
        <end position="206"/>
    </location>
</feature>
<dbReference type="SUPFAM" id="SSF52540">
    <property type="entry name" value="P-loop containing nucleoside triphosphate hydrolases"/>
    <property type="match status" value="1"/>
</dbReference>
<evidence type="ECO:0000256" key="1">
    <source>
        <dbReference type="ARBA" id="ARBA00006930"/>
    </source>
</evidence>
<dbReference type="InterPro" id="IPR027417">
    <property type="entry name" value="P-loop_NTPase"/>
</dbReference>
<dbReference type="STRING" id="1884432.SAMN05518683_105128"/>
<dbReference type="Proteomes" id="UP000198892">
    <property type="component" value="Unassembled WGS sequence"/>
</dbReference>
<evidence type="ECO:0000313" key="7">
    <source>
        <dbReference type="EMBL" id="SFP44675.1"/>
    </source>
</evidence>
<evidence type="ECO:0000256" key="3">
    <source>
        <dbReference type="ARBA" id="ARBA00013368"/>
    </source>
</evidence>
<comment type="subunit">
    <text evidence="2">Heterodimer of SbcC and SbcD.</text>
</comment>
<dbReference type="AlphaFoldDB" id="A0A1I5QEI7"/>
<feature type="region of interest" description="Disordered" evidence="5">
    <location>
        <begin position="325"/>
        <end position="359"/>
    </location>
</feature>
<dbReference type="GO" id="GO:0006302">
    <property type="term" value="P:double-strand break repair"/>
    <property type="evidence" value="ECO:0007669"/>
    <property type="project" value="InterPro"/>
</dbReference>